<dbReference type="GO" id="GO:0030655">
    <property type="term" value="P:beta-lactam antibiotic catabolic process"/>
    <property type="evidence" value="ECO:0007669"/>
    <property type="project" value="InterPro"/>
</dbReference>
<dbReference type="PANTHER" id="PTHR35333:SF3">
    <property type="entry name" value="BETA-LACTAMASE-TYPE TRANSPEPTIDASE FOLD CONTAINING PROTEIN"/>
    <property type="match status" value="1"/>
</dbReference>
<dbReference type="OrthoDB" id="2323322at2"/>
<dbReference type="PANTHER" id="PTHR35333">
    <property type="entry name" value="BETA-LACTAMASE"/>
    <property type="match status" value="1"/>
</dbReference>
<dbReference type="EMBL" id="UYIG01000163">
    <property type="protein sequence ID" value="VDG30001.1"/>
    <property type="molecule type" value="Genomic_DNA"/>
</dbReference>
<dbReference type="GO" id="GO:0008800">
    <property type="term" value="F:beta-lactamase activity"/>
    <property type="evidence" value="ECO:0007669"/>
    <property type="project" value="InterPro"/>
</dbReference>
<reference evidence="3 4" key="1">
    <citation type="submission" date="2018-11" db="EMBL/GenBank/DDBJ databases">
        <authorList>
            <person name="Wuyts S."/>
        </authorList>
    </citation>
    <scope>NUCLEOTIDE SEQUENCE [LARGE SCALE GENOMIC DNA]</scope>
    <source>
        <strain evidence="3">Lactobacillus mudanjiangensis AMBF249</strain>
    </source>
</reference>
<organism evidence="3 4">
    <name type="scientific">Lactiplantibacillus mudanjiangensis</name>
    <dbReference type="NCBI Taxonomy" id="1296538"/>
    <lineage>
        <taxon>Bacteria</taxon>
        <taxon>Bacillati</taxon>
        <taxon>Bacillota</taxon>
        <taxon>Bacilli</taxon>
        <taxon>Lactobacillales</taxon>
        <taxon>Lactobacillaceae</taxon>
        <taxon>Lactiplantibacillus</taxon>
    </lineage>
</organism>
<feature type="domain" description="Beta-lactamase class A catalytic" evidence="2">
    <location>
        <begin position="307"/>
        <end position="439"/>
    </location>
</feature>
<accession>A0A660E1J7</accession>
<sequence>MQVTSKVVLGSLIGLASWGLSLPVHAATTTTRTATVTQAAQPCYSGKTGDLVELSGDLNQVTVTPQKVLKTYAKTTWLVTGQTVVTTAKGVATRYVQVKNAQDGVQGWIAQTDLTPGRNYQTDAPVKRPAKNYIKARTGKVYQLQGTRAAMQLVKGQKLSAKQTYRVTQQRYYYRHGVKYLYVHVSSKNGTKGWVWHNGLKAGTYYDATKQQAKIKQRLQTYLDGVTKDGSCMVSFYNLTPKVGSQAAKAKDAKVYTQGKLATNARGHQVVVSASTYKLYIAAYLMHLKQQHQFSWTKANTAGMRRMIVISANDYPVSVLHKYGRAKINHWLGTQGYYGAPFSATHDSVTTANSLVKVLRDLELGKGAFTNKKDRAHILSLMGQQVYRTGMPAGVKQAKAGTTVQDKVGFLSDYNRLYHHDAGIVTLPNGQRYLLAVLTWQPQPANFGGISGYTGFGKVKQITKRVQQIVY</sequence>
<dbReference type="SUPFAM" id="SSF56601">
    <property type="entry name" value="beta-lactamase/transpeptidase-like"/>
    <property type="match status" value="1"/>
</dbReference>
<dbReference type="RefSeq" id="WP_130852279.1">
    <property type="nucleotide sequence ID" value="NZ_UYIG01000163.1"/>
</dbReference>
<evidence type="ECO:0000259" key="2">
    <source>
        <dbReference type="Pfam" id="PF13354"/>
    </source>
</evidence>
<dbReference type="InterPro" id="IPR012338">
    <property type="entry name" value="Beta-lactam/transpept-like"/>
</dbReference>
<name>A0A660E1J7_9LACO</name>
<keyword evidence="1" id="KW-0732">Signal</keyword>
<evidence type="ECO:0000313" key="4">
    <source>
        <dbReference type="Proteomes" id="UP000289996"/>
    </source>
</evidence>
<feature type="signal peptide" evidence="1">
    <location>
        <begin position="1"/>
        <end position="26"/>
    </location>
</feature>
<feature type="chain" id="PRO_5025008201" evidence="1">
    <location>
        <begin position="27"/>
        <end position="471"/>
    </location>
</feature>
<dbReference type="Pfam" id="PF13354">
    <property type="entry name" value="Beta-lactamase2"/>
    <property type="match status" value="1"/>
</dbReference>
<proteinExistence type="predicted"/>
<keyword evidence="4" id="KW-1185">Reference proteome</keyword>
<dbReference type="GO" id="GO:0046677">
    <property type="term" value="P:response to antibiotic"/>
    <property type="evidence" value="ECO:0007669"/>
    <property type="project" value="InterPro"/>
</dbReference>
<evidence type="ECO:0000256" key="1">
    <source>
        <dbReference type="SAM" id="SignalP"/>
    </source>
</evidence>
<evidence type="ECO:0000313" key="3">
    <source>
        <dbReference type="EMBL" id="VDG30001.1"/>
    </source>
</evidence>
<dbReference type="InterPro" id="IPR045155">
    <property type="entry name" value="Beta-lactam_cat"/>
</dbReference>
<dbReference type="Proteomes" id="UP000289996">
    <property type="component" value="Unassembled WGS sequence"/>
</dbReference>
<protein>
    <submittedName>
        <fullName evidence="3">Beta-lactamase class A [Lactobacillus zymae]</fullName>
    </submittedName>
</protein>
<dbReference type="AlphaFoldDB" id="A0A660E1J7"/>
<dbReference type="Gene3D" id="3.40.710.10">
    <property type="entry name" value="DD-peptidase/beta-lactamase superfamily"/>
    <property type="match status" value="1"/>
</dbReference>
<gene>
    <name evidence="3" type="ORF">MUDAN_MDHGFNIF_01533</name>
</gene>
<dbReference type="InterPro" id="IPR000871">
    <property type="entry name" value="Beta-lactam_class-A"/>
</dbReference>